<feature type="transmembrane region" description="Helical" evidence="1">
    <location>
        <begin position="35"/>
        <end position="53"/>
    </location>
</feature>
<protein>
    <submittedName>
        <fullName evidence="2">94f6e4b5-b833-40e8-a4dd-0b3e521b36f5</fullName>
    </submittedName>
</protein>
<evidence type="ECO:0000256" key="1">
    <source>
        <dbReference type="SAM" id="Phobius"/>
    </source>
</evidence>
<organism evidence="2 3">
    <name type="scientific">Sclerotinia trifoliorum</name>
    <dbReference type="NCBI Taxonomy" id="28548"/>
    <lineage>
        <taxon>Eukaryota</taxon>
        <taxon>Fungi</taxon>
        <taxon>Dikarya</taxon>
        <taxon>Ascomycota</taxon>
        <taxon>Pezizomycotina</taxon>
        <taxon>Leotiomycetes</taxon>
        <taxon>Helotiales</taxon>
        <taxon>Sclerotiniaceae</taxon>
        <taxon>Sclerotinia</taxon>
    </lineage>
</organism>
<dbReference type="AlphaFoldDB" id="A0A8H2VQW0"/>
<gene>
    <name evidence="2" type="ORF">SCLTRI_LOCUS3113</name>
</gene>
<name>A0A8H2VQW0_9HELO</name>
<comment type="caution">
    <text evidence="2">The sequence shown here is derived from an EMBL/GenBank/DDBJ whole genome shotgun (WGS) entry which is preliminary data.</text>
</comment>
<dbReference type="Proteomes" id="UP000624404">
    <property type="component" value="Unassembled WGS sequence"/>
</dbReference>
<dbReference type="EMBL" id="CAJHIA010000010">
    <property type="protein sequence ID" value="CAD6443314.1"/>
    <property type="molecule type" value="Genomic_DNA"/>
</dbReference>
<accession>A0A8H2VQW0</accession>
<evidence type="ECO:0000313" key="2">
    <source>
        <dbReference type="EMBL" id="CAD6443314.1"/>
    </source>
</evidence>
<sequence>MKKELGWTASGYFDIPPIKVNTKGRDSGVTNGLQQFYYIIFCILMPVISCSTLHHNGIAQQARVVLHEKGSSGEEEKSYFNLTKDSRIIIEYCWYHFGDTIAMQCIIFLYLFMDDYYLSRGKRSIYTESTAPFRG</sequence>
<reference evidence="2" key="1">
    <citation type="submission" date="2020-10" db="EMBL/GenBank/DDBJ databases">
        <authorList>
            <person name="Kusch S."/>
        </authorList>
    </citation>
    <scope>NUCLEOTIDE SEQUENCE</scope>
    <source>
        <strain evidence="2">SwB9</strain>
    </source>
</reference>
<proteinExistence type="predicted"/>
<feature type="transmembrane region" description="Helical" evidence="1">
    <location>
        <begin position="92"/>
        <end position="113"/>
    </location>
</feature>
<evidence type="ECO:0000313" key="3">
    <source>
        <dbReference type="Proteomes" id="UP000624404"/>
    </source>
</evidence>
<keyword evidence="1" id="KW-0472">Membrane</keyword>
<keyword evidence="3" id="KW-1185">Reference proteome</keyword>
<keyword evidence="1" id="KW-1133">Transmembrane helix</keyword>
<keyword evidence="1" id="KW-0812">Transmembrane</keyword>